<comment type="caution">
    <text evidence="3">The sequence shown here is derived from an EMBL/GenBank/DDBJ whole genome shotgun (WGS) entry which is preliminary data.</text>
</comment>
<keyword evidence="1" id="KW-0378">Hydrolase</keyword>
<protein>
    <recommendedName>
        <fullName evidence="2">Peptidase A2 domain-containing protein</fullName>
    </recommendedName>
</protein>
<evidence type="ECO:0000313" key="3">
    <source>
        <dbReference type="EMBL" id="RRJ63174.1"/>
    </source>
</evidence>
<evidence type="ECO:0000313" key="4">
    <source>
        <dbReference type="Proteomes" id="UP000267017"/>
    </source>
</evidence>
<organism evidence="3 4">
    <name type="scientific">Paenibacillus oralis</name>
    <dbReference type="NCBI Taxonomy" id="2490856"/>
    <lineage>
        <taxon>Bacteria</taxon>
        <taxon>Bacillati</taxon>
        <taxon>Bacillota</taxon>
        <taxon>Bacilli</taxon>
        <taxon>Bacillales</taxon>
        <taxon>Paenibacillaceae</taxon>
        <taxon>Paenibacillus</taxon>
    </lineage>
</organism>
<dbReference type="OrthoDB" id="2735601at2"/>
<dbReference type="AlphaFoldDB" id="A0A3P3TZF7"/>
<dbReference type="EMBL" id="RRCN01000001">
    <property type="protein sequence ID" value="RRJ63174.1"/>
    <property type="molecule type" value="Genomic_DNA"/>
</dbReference>
<dbReference type="Pfam" id="PF13650">
    <property type="entry name" value="Asp_protease_2"/>
    <property type="match status" value="1"/>
</dbReference>
<dbReference type="GO" id="GO:0004190">
    <property type="term" value="F:aspartic-type endopeptidase activity"/>
    <property type="evidence" value="ECO:0007669"/>
    <property type="project" value="InterPro"/>
</dbReference>
<dbReference type="Gene3D" id="2.40.70.10">
    <property type="entry name" value="Acid Proteases"/>
    <property type="match status" value="1"/>
</dbReference>
<dbReference type="PROSITE" id="PS50175">
    <property type="entry name" value="ASP_PROT_RETROV"/>
    <property type="match status" value="1"/>
</dbReference>
<keyword evidence="4" id="KW-1185">Reference proteome</keyword>
<dbReference type="Proteomes" id="UP000267017">
    <property type="component" value="Unassembled WGS sequence"/>
</dbReference>
<dbReference type="SUPFAM" id="SSF50630">
    <property type="entry name" value="Acid proteases"/>
    <property type="match status" value="1"/>
</dbReference>
<feature type="domain" description="Peptidase A2" evidence="2">
    <location>
        <begin position="28"/>
        <end position="67"/>
    </location>
</feature>
<name>A0A3P3TZF7_9BACL</name>
<proteinExistence type="predicted"/>
<evidence type="ECO:0000259" key="2">
    <source>
        <dbReference type="PROSITE" id="PS50175"/>
    </source>
</evidence>
<evidence type="ECO:0000256" key="1">
    <source>
        <dbReference type="ARBA" id="ARBA00022801"/>
    </source>
</evidence>
<dbReference type="InterPro" id="IPR021109">
    <property type="entry name" value="Peptidase_aspartic_dom_sf"/>
</dbReference>
<gene>
    <name evidence="3" type="ORF">EHV15_09765</name>
</gene>
<dbReference type="InterPro" id="IPR001995">
    <property type="entry name" value="Peptidase_A2_cat"/>
</dbReference>
<reference evidence="3 4" key="1">
    <citation type="submission" date="2018-11" db="EMBL/GenBank/DDBJ databases">
        <title>Genome sequencing of Paenibacillus sp. KCOM 3021 (= ChDC PVNT-B20).</title>
        <authorList>
            <person name="Kook J.-K."/>
            <person name="Park S.-N."/>
            <person name="Lim Y.K."/>
        </authorList>
    </citation>
    <scope>NUCLEOTIDE SEQUENCE [LARGE SCALE GENOMIC DNA]</scope>
    <source>
        <strain evidence="3 4">KCOM 3021</strain>
    </source>
</reference>
<dbReference type="RefSeq" id="WP_128631024.1">
    <property type="nucleotide sequence ID" value="NZ_RRCN01000001.1"/>
</dbReference>
<accession>A0A3P3TZF7</accession>
<dbReference type="GO" id="GO:0006508">
    <property type="term" value="P:proteolysis"/>
    <property type="evidence" value="ECO:0007669"/>
    <property type="project" value="InterPro"/>
</dbReference>
<sequence length="129" mass="13956">MAIDLRVVHGLPIVCIDVIFSGRQLHLENVLLDTGSAGTILDADKVAEIGVRPEGTDRTAIIHGVGGTEIVFTKWFDAVVLGDWTVSECKIEIGAMDYGIEIDGILGFDFIRTAGLIIDSNKMQVYATH</sequence>